<evidence type="ECO:0000256" key="5">
    <source>
        <dbReference type="RuleBase" id="RU000639"/>
    </source>
</evidence>
<dbReference type="Gene3D" id="2.30.22.10">
    <property type="entry name" value="Head domain of nucleotide exchange factor GrpE"/>
    <property type="match status" value="1"/>
</dbReference>
<dbReference type="SUPFAM" id="SSF51064">
    <property type="entry name" value="Head domain of nucleotide exchange factor GrpE"/>
    <property type="match status" value="1"/>
</dbReference>
<evidence type="ECO:0000313" key="9">
    <source>
        <dbReference type="Proteomes" id="UP001596166"/>
    </source>
</evidence>
<dbReference type="InterPro" id="IPR013805">
    <property type="entry name" value="GrpE_CC"/>
</dbReference>
<organism evidence="8 9">
    <name type="scientific">Azospirillum himalayense</name>
    <dbReference type="NCBI Taxonomy" id="654847"/>
    <lineage>
        <taxon>Bacteria</taxon>
        <taxon>Pseudomonadati</taxon>
        <taxon>Pseudomonadota</taxon>
        <taxon>Alphaproteobacteria</taxon>
        <taxon>Rhodospirillales</taxon>
        <taxon>Azospirillaceae</taxon>
        <taxon>Azospirillum</taxon>
    </lineage>
</organism>
<reference evidence="9" key="1">
    <citation type="journal article" date="2019" name="Int. J. Syst. Evol. Microbiol.">
        <title>The Global Catalogue of Microorganisms (GCM) 10K type strain sequencing project: providing services to taxonomists for standard genome sequencing and annotation.</title>
        <authorList>
            <consortium name="The Broad Institute Genomics Platform"/>
            <consortium name="The Broad Institute Genome Sequencing Center for Infectious Disease"/>
            <person name="Wu L."/>
            <person name="Ma J."/>
        </authorList>
    </citation>
    <scope>NUCLEOTIDE SEQUENCE [LARGE SCALE GENOMIC DNA]</scope>
    <source>
        <strain evidence="9">CCUG 58760</strain>
    </source>
</reference>
<dbReference type="PANTHER" id="PTHR21237:SF23">
    <property type="entry name" value="GRPE PROTEIN HOMOLOG, MITOCHONDRIAL"/>
    <property type="match status" value="1"/>
</dbReference>
<comment type="function">
    <text evidence="4 5">Participates actively in the response to hyperosmotic and heat shock by preventing the aggregation of stress-denatured proteins, in association with DnaK and GrpE. It is the nucleotide exchange factor for DnaK and may function as a thermosensor. Unfolded proteins bind initially to DnaJ; upon interaction with the DnaJ-bound protein, DnaK hydrolyzes its bound ATP, resulting in the formation of a stable complex. GrpE releases ADP from DnaK; ATP binding to DnaK triggers the release of the substrate protein, thus completing the reaction cycle. Several rounds of ATP-dependent interactions between DnaJ, DnaK and GrpE are required for fully efficient folding.</text>
</comment>
<keyword evidence="9" id="KW-1185">Reference proteome</keyword>
<dbReference type="SUPFAM" id="SSF58014">
    <property type="entry name" value="Coiled-coil domain of nucleotide exchange factor GrpE"/>
    <property type="match status" value="1"/>
</dbReference>
<dbReference type="Pfam" id="PF01025">
    <property type="entry name" value="GrpE"/>
    <property type="match status" value="1"/>
</dbReference>
<dbReference type="HAMAP" id="MF_01151">
    <property type="entry name" value="GrpE"/>
    <property type="match status" value="1"/>
</dbReference>
<sequence length="217" mass="23447">MDRVDEASAESFPASDPPAWTPVRGERGAVPEAEGTSKNRDGKNRDGNDGGGGDAVPPLEGEVSHLKDRLLRALAEQENMRRRAERDREEAVRFAASGFARDLLPTADNLRRAIESVPMEFAAAEMWVQNLMAGLVATEKALLDAFEKHGILRIDPVPGEPFDPHRHQAMFEVGNSGLPAGTVAQVLQPGYAQHERLLRPALVGVAADGTAPSDQRT</sequence>
<proteinExistence type="inferred from homology"/>
<dbReference type="InterPro" id="IPR000740">
    <property type="entry name" value="GrpE"/>
</dbReference>
<gene>
    <name evidence="4" type="primary">grpE</name>
    <name evidence="8" type="ORF">ACFPMG_15635</name>
</gene>
<comment type="caution">
    <text evidence="8">The sequence shown here is derived from an EMBL/GenBank/DDBJ whole genome shotgun (WGS) entry which is preliminary data.</text>
</comment>
<evidence type="ECO:0000256" key="7">
    <source>
        <dbReference type="SAM" id="MobiDB-lite"/>
    </source>
</evidence>
<keyword evidence="4" id="KW-0963">Cytoplasm</keyword>
<accession>A0ABW0G686</accession>
<dbReference type="Gene3D" id="3.90.20.20">
    <property type="match status" value="1"/>
</dbReference>
<evidence type="ECO:0000256" key="6">
    <source>
        <dbReference type="RuleBase" id="RU004478"/>
    </source>
</evidence>
<dbReference type="PRINTS" id="PR00773">
    <property type="entry name" value="GRPEPROTEIN"/>
</dbReference>
<comment type="subunit">
    <text evidence="4">Homodimer.</text>
</comment>
<evidence type="ECO:0000256" key="4">
    <source>
        <dbReference type="HAMAP-Rule" id="MF_01151"/>
    </source>
</evidence>
<keyword evidence="2 4" id="KW-0346">Stress response</keyword>
<dbReference type="RefSeq" id="WP_376996026.1">
    <property type="nucleotide sequence ID" value="NZ_JBHSLC010000028.1"/>
</dbReference>
<feature type="compositionally biased region" description="Basic and acidic residues" evidence="7">
    <location>
        <begin position="24"/>
        <end position="48"/>
    </location>
</feature>
<dbReference type="Proteomes" id="UP001596166">
    <property type="component" value="Unassembled WGS sequence"/>
</dbReference>
<name>A0ABW0G686_9PROT</name>
<protein>
    <recommendedName>
        <fullName evidence="4 5">Protein GrpE</fullName>
    </recommendedName>
    <alternativeName>
        <fullName evidence="4">HSP-70 cofactor</fullName>
    </alternativeName>
</protein>
<keyword evidence="3 4" id="KW-0143">Chaperone</keyword>
<dbReference type="PANTHER" id="PTHR21237">
    <property type="entry name" value="GRPE PROTEIN"/>
    <property type="match status" value="1"/>
</dbReference>
<comment type="subcellular location">
    <subcellularLocation>
        <location evidence="4">Cytoplasm</location>
    </subcellularLocation>
</comment>
<evidence type="ECO:0000256" key="1">
    <source>
        <dbReference type="ARBA" id="ARBA00009054"/>
    </source>
</evidence>
<dbReference type="InterPro" id="IPR009012">
    <property type="entry name" value="GrpE_head"/>
</dbReference>
<comment type="similarity">
    <text evidence="1 4 6">Belongs to the GrpE family.</text>
</comment>
<evidence type="ECO:0000256" key="2">
    <source>
        <dbReference type="ARBA" id="ARBA00023016"/>
    </source>
</evidence>
<dbReference type="EMBL" id="JBHSLC010000028">
    <property type="protein sequence ID" value="MFC5356444.1"/>
    <property type="molecule type" value="Genomic_DNA"/>
</dbReference>
<dbReference type="PROSITE" id="PS01071">
    <property type="entry name" value="GRPE"/>
    <property type="match status" value="1"/>
</dbReference>
<evidence type="ECO:0000313" key="8">
    <source>
        <dbReference type="EMBL" id="MFC5356444.1"/>
    </source>
</evidence>
<dbReference type="CDD" id="cd00446">
    <property type="entry name" value="GrpE"/>
    <property type="match status" value="1"/>
</dbReference>
<evidence type="ECO:0000256" key="3">
    <source>
        <dbReference type="ARBA" id="ARBA00023186"/>
    </source>
</evidence>
<feature type="region of interest" description="Disordered" evidence="7">
    <location>
        <begin position="1"/>
        <end position="62"/>
    </location>
</feature>